<evidence type="ECO:0000259" key="1">
    <source>
        <dbReference type="Pfam" id="PF04773"/>
    </source>
</evidence>
<dbReference type="InterPro" id="IPR006860">
    <property type="entry name" value="FecR"/>
</dbReference>
<protein>
    <submittedName>
        <fullName evidence="2">Sigma factor regulatory protein, FecR/PupR family</fullName>
    </submittedName>
</protein>
<evidence type="ECO:0000313" key="2">
    <source>
        <dbReference type="EMBL" id="EMY68157.1"/>
    </source>
</evidence>
<proteinExistence type="predicted"/>
<dbReference type="Pfam" id="PF04773">
    <property type="entry name" value="FecR"/>
    <property type="match status" value="1"/>
</dbReference>
<accession>N1W4K4</accession>
<dbReference type="Proteomes" id="UP000012227">
    <property type="component" value="Unassembled WGS sequence"/>
</dbReference>
<dbReference type="EMBL" id="AOGY02000072">
    <property type="protein sequence ID" value="EMY68157.1"/>
    <property type="molecule type" value="Genomic_DNA"/>
</dbReference>
<sequence length="262" mass="29065">MIFFLVFLTCKTGEFVYKSGMIRILVSIFFLLFTATLTADEVGIISFIQGKNYLSGPRFKKAKEPVKLGSILKKGDTITTEDGTCEIQLATQATIRLAKYSSVQIEDLLNPKSKSTTLKLVGGKLFVKAHKPAAGVPSQNQLSVVNPSFVAGVRGTEFLAAAPDTGGVDEDLSNVETGVYVNEGTVAVSPDKKGKETLVKENEEVLVSGKELKKQILDEFVKEKMRIFEEFKAIKEENYQRIKEQYEKNDQLMNDYKGRADE</sequence>
<organism evidence="2 3">
    <name type="scientific">Leptospira vanthielii serovar Holland str. Waz Holland = ATCC 700522</name>
    <dbReference type="NCBI Taxonomy" id="1218591"/>
    <lineage>
        <taxon>Bacteria</taxon>
        <taxon>Pseudomonadati</taxon>
        <taxon>Spirochaetota</taxon>
        <taxon>Spirochaetia</taxon>
        <taxon>Leptospirales</taxon>
        <taxon>Leptospiraceae</taxon>
        <taxon>Leptospira</taxon>
    </lineage>
</organism>
<feature type="domain" description="FecR protein" evidence="1">
    <location>
        <begin position="76"/>
        <end position="165"/>
    </location>
</feature>
<dbReference type="STRING" id="1218591.LEP1GSC199_0906"/>
<name>N1W4K4_9LEPT</name>
<comment type="caution">
    <text evidence="2">The sequence shown here is derived from an EMBL/GenBank/DDBJ whole genome shotgun (WGS) entry which is preliminary data.</text>
</comment>
<dbReference type="PANTHER" id="PTHR38731">
    <property type="entry name" value="LIPL45-RELATED LIPOPROTEIN-RELATED"/>
    <property type="match status" value="1"/>
</dbReference>
<dbReference type="PANTHER" id="PTHR38731:SF1">
    <property type="entry name" value="FECR PROTEIN DOMAIN-CONTAINING PROTEIN"/>
    <property type="match status" value="1"/>
</dbReference>
<evidence type="ECO:0000313" key="3">
    <source>
        <dbReference type="Proteomes" id="UP000012227"/>
    </source>
</evidence>
<dbReference type="Gene3D" id="2.60.120.1440">
    <property type="match status" value="1"/>
</dbReference>
<reference evidence="2 3" key="1">
    <citation type="submission" date="2013-03" db="EMBL/GenBank/DDBJ databases">
        <authorList>
            <person name="Harkins D.M."/>
            <person name="Durkin A.S."/>
            <person name="Brinkac L.M."/>
            <person name="Haft D.H."/>
            <person name="Selengut J.D."/>
            <person name="Sanka R."/>
            <person name="DePew J."/>
            <person name="Purushe J."/>
            <person name="Galloway R.L."/>
            <person name="Vinetz J.M."/>
            <person name="Sutton G.G."/>
            <person name="Nierman W.C."/>
            <person name="Fouts D.E."/>
        </authorList>
    </citation>
    <scope>NUCLEOTIDE SEQUENCE [LARGE SCALE GENOMIC DNA]</scope>
    <source>
        <strain evidence="2 3">Waz Holland</strain>
    </source>
</reference>
<dbReference type="AlphaFoldDB" id="N1W4K4"/>
<gene>
    <name evidence="2" type="ORF">LEP1GSC199_0906</name>
</gene>